<evidence type="ECO:0000313" key="13">
    <source>
        <dbReference type="Proteomes" id="UP000238390"/>
    </source>
</evidence>
<dbReference type="Gene3D" id="3.10.290.10">
    <property type="entry name" value="RNA-binding S4 domain"/>
    <property type="match status" value="1"/>
</dbReference>
<comment type="catalytic activity">
    <reaction evidence="1">
        <text>uridine(35) in tRNA(Tyr) = pseudouridine(35) in tRNA(Tyr)</text>
        <dbReference type="Rhea" id="RHEA:60556"/>
        <dbReference type="Rhea" id="RHEA-COMP:15607"/>
        <dbReference type="Rhea" id="RHEA-COMP:15608"/>
        <dbReference type="ChEBI" id="CHEBI:65314"/>
        <dbReference type="ChEBI" id="CHEBI:65315"/>
    </reaction>
</comment>
<evidence type="ECO:0000313" key="12">
    <source>
        <dbReference type="EMBL" id="AVK03519.1"/>
    </source>
</evidence>
<evidence type="ECO:0000256" key="5">
    <source>
        <dbReference type="ARBA" id="ARBA00041420"/>
    </source>
</evidence>
<evidence type="ECO:0000256" key="9">
    <source>
        <dbReference type="ARBA" id="ARBA00043147"/>
    </source>
</evidence>
<sequence length="236" mass="26589">MTEPIRLSRRLVELIACSRREAELYIEGGWVSVDGTVVEEPQFKVLDQRVELLPGARPEPLAPVTLLLHKPAGCREDEAARLLVAAHRWEADASVLRPLKKHFARQRATIPLDTEASGLLVFSQQHGVLRKLVEDGARIEQEYLVEVAGELPPGGLERLRHGLAYRGRALPPCKVSWQNENHLRFALKGAQPGQLRFMCESEGLEVRGIRRLRIGALSLARLPPGEWRYLGVHERF</sequence>
<dbReference type="CDD" id="cd00165">
    <property type="entry name" value="S4"/>
    <property type="match status" value="1"/>
</dbReference>
<dbReference type="RefSeq" id="WP_034079503.1">
    <property type="nucleotide sequence ID" value="NZ_CP020560.1"/>
</dbReference>
<dbReference type="PROSITE" id="PS50889">
    <property type="entry name" value="S4"/>
    <property type="match status" value="1"/>
</dbReference>
<dbReference type="GO" id="GO:0003723">
    <property type="term" value="F:RNA binding"/>
    <property type="evidence" value="ECO:0007669"/>
    <property type="project" value="UniProtKB-KW"/>
</dbReference>
<organism evidence="12 13">
    <name type="scientific">Pseudomonas paraeruginosa</name>
    <dbReference type="NCBI Taxonomy" id="2994495"/>
    <lineage>
        <taxon>Bacteria</taxon>
        <taxon>Pseudomonadati</taxon>
        <taxon>Pseudomonadota</taxon>
        <taxon>Gammaproteobacteria</taxon>
        <taxon>Pseudomonadales</taxon>
        <taxon>Pseudomonadaceae</taxon>
        <taxon>Pseudomonas</taxon>
    </lineage>
</organism>
<dbReference type="Gene3D" id="3.30.2350.10">
    <property type="entry name" value="Pseudouridine synthase"/>
    <property type="match status" value="1"/>
</dbReference>
<keyword evidence="10" id="KW-0694">RNA-binding</keyword>
<name>A0A2R3INN1_9PSED</name>
<dbReference type="SMART" id="SM00363">
    <property type="entry name" value="S4"/>
    <property type="match status" value="1"/>
</dbReference>
<dbReference type="InterPro" id="IPR002942">
    <property type="entry name" value="S4_RNA-bd"/>
</dbReference>
<comment type="catalytic activity">
    <reaction evidence="2">
        <text>uridine(2604) in 23S rRNA = pseudouridine(2604) in 23S rRNA</text>
        <dbReference type="Rhea" id="RHEA:38875"/>
        <dbReference type="Rhea" id="RHEA-COMP:10093"/>
        <dbReference type="Rhea" id="RHEA-COMP:10094"/>
        <dbReference type="ChEBI" id="CHEBI:65314"/>
        <dbReference type="ChEBI" id="CHEBI:65315"/>
        <dbReference type="EC" id="5.4.99.21"/>
    </reaction>
</comment>
<evidence type="ECO:0000256" key="4">
    <source>
        <dbReference type="ARBA" id="ARBA00039989"/>
    </source>
</evidence>
<dbReference type="CDD" id="cd02555">
    <property type="entry name" value="PSSA_1"/>
    <property type="match status" value="1"/>
</dbReference>
<dbReference type="InterPro" id="IPR036986">
    <property type="entry name" value="S4_RNA-bd_sf"/>
</dbReference>
<evidence type="ECO:0000256" key="1">
    <source>
        <dbReference type="ARBA" id="ARBA00036390"/>
    </source>
</evidence>
<evidence type="ECO:0000256" key="7">
    <source>
        <dbReference type="ARBA" id="ARBA00042843"/>
    </source>
</evidence>
<dbReference type="PANTHER" id="PTHR47683:SF2">
    <property type="entry name" value="RNA-BINDING S4 DOMAIN-CONTAINING PROTEIN"/>
    <property type="match status" value="1"/>
</dbReference>
<evidence type="ECO:0000256" key="10">
    <source>
        <dbReference type="PROSITE-ProRule" id="PRU00182"/>
    </source>
</evidence>
<feature type="domain" description="RNA-binding S4" evidence="11">
    <location>
        <begin position="5"/>
        <end position="65"/>
    </location>
</feature>
<dbReference type="InterPro" id="IPR020103">
    <property type="entry name" value="PsdUridine_synth_cat_dom_sf"/>
</dbReference>
<dbReference type="SUPFAM" id="SSF55174">
    <property type="entry name" value="Alpha-L RNA-binding motif"/>
    <property type="match status" value="1"/>
</dbReference>
<evidence type="ECO:0000256" key="8">
    <source>
        <dbReference type="ARBA" id="ARBA00042890"/>
    </source>
</evidence>
<dbReference type="GeneID" id="77222287"/>
<dbReference type="SUPFAM" id="SSF55120">
    <property type="entry name" value="Pseudouridine synthase"/>
    <property type="match status" value="1"/>
</dbReference>
<dbReference type="AlphaFoldDB" id="A0A2R3INN1"/>
<dbReference type="InterPro" id="IPR050343">
    <property type="entry name" value="RsuA_PseudoU_synthase"/>
</dbReference>
<dbReference type="EC" id="5.4.99.21" evidence="3"/>
<dbReference type="Proteomes" id="UP000238390">
    <property type="component" value="Chromosome"/>
</dbReference>
<evidence type="ECO:0000256" key="6">
    <source>
        <dbReference type="ARBA" id="ARBA00041697"/>
    </source>
</evidence>
<dbReference type="GO" id="GO:0006396">
    <property type="term" value="P:RNA processing"/>
    <property type="evidence" value="ECO:0007669"/>
    <property type="project" value="UniProtKB-ARBA"/>
</dbReference>
<protein>
    <recommendedName>
        <fullName evidence="4">Dual-specificity RNA pseudouridine synthase RluF</fullName>
        <ecNumber evidence="3">5.4.99.21</ecNumber>
    </recommendedName>
    <alternativeName>
        <fullName evidence="6">23S rRNA pseudouridine(2604) synthase</fullName>
    </alternativeName>
    <alternativeName>
        <fullName evidence="8">Ribosomal large subunit pseudouridine synthase F</fullName>
    </alternativeName>
    <alternativeName>
        <fullName evidence="7">rRNA pseudouridylate synthase F</fullName>
    </alternativeName>
    <alternativeName>
        <fullName evidence="9">rRNA-uridine isomerase F</fullName>
    </alternativeName>
    <alternativeName>
        <fullName evidence="5">tRNA(Tyr) pseudouridine(35) synthase</fullName>
    </alternativeName>
</protein>
<keyword evidence="13" id="KW-1185">Reference proteome</keyword>
<dbReference type="PANTHER" id="PTHR47683">
    <property type="entry name" value="PSEUDOURIDINE SYNTHASE FAMILY PROTEIN-RELATED"/>
    <property type="match status" value="1"/>
</dbReference>
<proteinExistence type="predicted"/>
<accession>A0A2R3INN1</accession>
<evidence type="ECO:0000256" key="3">
    <source>
        <dbReference type="ARBA" id="ARBA00038922"/>
    </source>
</evidence>
<reference evidence="12 13" key="1">
    <citation type="submission" date="2018-02" db="EMBL/GenBank/DDBJ databases">
        <title>FDA/CDC Antimicrobial Resistant Isolate Bank Genome Sequencing.</title>
        <authorList>
            <person name="Benahmed F.H."/>
            <person name="Lutgring J.D."/>
            <person name="Yoo B."/>
            <person name="Machado M."/>
            <person name="Brown A."/>
            <person name="McAllister G."/>
            <person name="Perry A."/>
            <person name="Halpin A.L."/>
            <person name="Vavikolanu K."/>
            <person name="Ott S."/>
            <person name="Zhao X."/>
            <person name="Tallon L.J."/>
            <person name="Sadzewicz L."/>
            <person name="Aluvathingal J."/>
            <person name="Nadendla S."/>
            <person name="Voskania-kordi A."/>
            <person name="Simonyan V."/>
            <person name="Patel J."/>
            <person name="Shawar R.M."/>
        </authorList>
    </citation>
    <scope>NUCLEOTIDE SEQUENCE [LARGE SCALE GENOMIC DNA]</scope>
    <source>
        <strain evidence="12 13">AR_0356</strain>
    </source>
</reference>
<dbReference type="FunFam" id="3.10.290.10:FF:000034">
    <property type="entry name" value="RNA-binding protein S4"/>
    <property type="match status" value="1"/>
</dbReference>
<evidence type="ECO:0000259" key="11">
    <source>
        <dbReference type="SMART" id="SM00363"/>
    </source>
</evidence>
<dbReference type="GO" id="GO:0160138">
    <property type="term" value="F:23S rRNA pseudouridine(2604) synthase activity"/>
    <property type="evidence" value="ECO:0007669"/>
    <property type="project" value="UniProtKB-EC"/>
</dbReference>
<gene>
    <name evidence="12" type="ORF">CSB93_5563</name>
</gene>
<dbReference type="Pfam" id="PF01479">
    <property type="entry name" value="S4"/>
    <property type="match status" value="1"/>
</dbReference>
<dbReference type="EMBL" id="CP027169">
    <property type="protein sequence ID" value="AVK03519.1"/>
    <property type="molecule type" value="Genomic_DNA"/>
</dbReference>
<dbReference type="GO" id="GO:0001522">
    <property type="term" value="P:pseudouridine synthesis"/>
    <property type="evidence" value="ECO:0007669"/>
    <property type="project" value="InterPro"/>
</dbReference>
<evidence type="ECO:0000256" key="2">
    <source>
        <dbReference type="ARBA" id="ARBA00036535"/>
    </source>
</evidence>